<sequence>MVEMVFVACTKAVLLSIRLQYKARVNGAIPLEVVCLFCALRTALFIFIYNCFIINLKPHFLFLLIVYSICCGIKILYP</sequence>
<protein>
    <submittedName>
        <fullName evidence="2">Uncharacterized protein</fullName>
    </submittedName>
</protein>
<dbReference type="AlphaFoldDB" id="A0A3M7SDR5"/>
<keyword evidence="1" id="KW-0472">Membrane</keyword>
<gene>
    <name evidence="2" type="ORF">BpHYR1_046983</name>
</gene>
<feature type="transmembrane region" description="Helical" evidence="1">
    <location>
        <begin position="29"/>
        <end position="53"/>
    </location>
</feature>
<keyword evidence="1" id="KW-0812">Transmembrane</keyword>
<name>A0A3M7SDR5_BRAPC</name>
<accession>A0A3M7SDR5</accession>
<reference evidence="2 3" key="1">
    <citation type="journal article" date="2018" name="Sci. Rep.">
        <title>Genomic signatures of local adaptation to the degree of environmental predictability in rotifers.</title>
        <authorList>
            <person name="Franch-Gras L."/>
            <person name="Hahn C."/>
            <person name="Garcia-Roger E.M."/>
            <person name="Carmona M.J."/>
            <person name="Serra M."/>
            <person name="Gomez A."/>
        </authorList>
    </citation>
    <scope>NUCLEOTIDE SEQUENCE [LARGE SCALE GENOMIC DNA]</scope>
    <source>
        <strain evidence="2">HYR1</strain>
    </source>
</reference>
<keyword evidence="1" id="KW-1133">Transmembrane helix</keyword>
<evidence type="ECO:0000313" key="3">
    <source>
        <dbReference type="Proteomes" id="UP000276133"/>
    </source>
</evidence>
<dbReference type="EMBL" id="REGN01001578">
    <property type="protein sequence ID" value="RNA33787.1"/>
    <property type="molecule type" value="Genomic_DNA"/>
</dbReference>
<proteinExistence type="predicted"/>
<organism evidence="2 3">
    <name type="scientific">Brachionus plicatilis</name>
    <name type="common">Marine rotifer</name>
    <name type="synonym">Brachionus muelleri</name>
    <dbReference type="NCBI Taxonomy" id="10195"/>
    <lineage>
        <taxon>Eukaryota</taxon>
        <taxon>Metazoa</taxon>
        <taxon>Spiralia</taxon>
        <taxon>Gnathifera</taxon>
        <taxon>Rotifera</taxon>
        <taxon>Eurotatoria</taxon>
        <taxon>Monogononta</taxon>
        <taxon>Pseudotrocha</taxon>
        <taxon>Ploima</taxon>
        <taxon>Brachionidae</taxon>
        <taxon>Brachionus</taxon>
    </lineage>
</organism>
<evidence type="ECO:0000256" key="1">
    <source>
        <dbReference type="SAM" id="Phobius"/>
    </source>
</evidence>
<comment type="caution">
    <text evidence="2">The sequence shown here is derived from an EMBL/GenBank/DDBJ whole genome shotgun (WGS) entry which is preliminary data.</text>
</comment>
<evidence type="ECO:0000313" key="2">
    <source>
        <dbReference type="EMBL" id="RNA33787.1"/>
    </source>
</evidence>
<feature type="transmembrane region" description="Helical" evidence="1">
    <location>
        <begin position="60"/>
        <end position="77"/>
    </location>
</feature>
<dbReference type="Proteomes" id="UP000276133">
    <property type="component" value="Unassembled WGS sequence"/>
</dbReference>
<keyword evidence="3" id="KW-1185">Reference proteome</keyword>